<dbReference type="SMART" id="SM00355">
    <property type="entry name" value="ZnF_C2H2"/>
    <property type="match status" value="2"/>
</dbReference>
<protein>
    <submittedName>
        <fullName evidence="14">Zinc finger protein 571-like isoform X1</fullName>
    </submittedName>
</protein>
<evidence type="ECO:0000256" key="6">
    <source>
        <dbReference type="ARBA" id="ARBA00023163"/>
    </source>
</evidence>
<keyword evidence="7" id="KW-0539">Nucleus</keyword>
<evidence type="ECO:0000256" key="7">
    <source>
        <dbReference type="ARBA" id="ARBA00023242"/>
    </source>
</evidence>
<dbReference type="GeneID" id="108568400"/>
<dbReference type="SUPFAM" id="SSF57667">
    <property type="entry name" value="beta-beta-alpha zinc fingers"/>
    <property type="match status" value="1"/>
</dbReference>
<dbReference type="Gene3D" id="3.30.710.10">
    <property type="entry name" value="Potassium Channel Kv1.1, Chain A"/>
    <property type="match status" value="1"/>
</dbReference>
<reference evidence="14" key="1">
    <citation type="submission" date="2025-08" db="UniProtKB">
        <authorList>
            <consortium name="RefSeq"/>
        </authorList>
    </citation>
    <scope>IDENTIFICATION</scope>
    <source>
        <tissue evidence="14">Whole Larva</tissue>
    </source>
</reference>
<comment type="function">
    <text evidence="8">Putative transcription factor required for axon growth and guidance in the central and peripheral nervous systems. Repels CNS axons away from the midline by promoting the expression of the midline repellent sli and its receptor robo.</text>
</comment>
<feature type="compositionally biased region" description="Basic residues" evidence="10">
    <location>
        <begin position="281"/>
        <end position="290"/>
    </location>
</feature>
<evidence type="ECO:0000256" key="3">
    <source>
        <dbReference type="ARBA" id="ARBA00022782"/>
    </source>
</evidence>
<evidence type="ECO:0000256" key="9">
    <source>
        <dbReference type="PROSITE-ProRule" id="PRU00042"/>
    </source>
</evidence>
<organism evidence="13 14">
    <name type="scientific">Nicrophorus vespilloides</name>
    <name type="common">Boreal carrion beetle</name>
    <dbReference type="NCBI Taxonomy" id="110193"/>
    <lineage>
        <taxon>Eukaryota</taxon>
        <taxon>Metazoa</taxon>
        <taxon>Ecdysozoa</taxon>
        <taxon>Arthropoda</taxon>
        <taxon>Hexapoda</taxon>
        <taxon>Insecta</taxon>
        <taxon>Pterygota</taxon>
        <taxon>Neoptera</taxon>
        <taxon>Endopterygota</taxon>
        <taxon>Coleoptera</taxon>
        <taxon>Polyphaga</taxon>
        <taxon>Staphyliniformia</taxon>
        <taxon>Silphidae</taxon>
        <taxon>Nicrophorinae</taxon>
        <taxon>Nicrophorus</taxon>
    </lineage>
</organism>
<dbReference type="SMART" id="SM00384">
    <property type="entry name" value="AT_hook"/>
    <property type="match status" value="2"/>
</dbReference>
<evidence type="ECO:0000259" key="11">
    <source>
        <dbReference type="PROSITE" id="PS50097"/>
    </source>
</evidence>
<feature type="compositionally biased region" description="Acidic residues" evidence="10">
    <location>
        <begin position="252"/>
        <end position="261"/>
    </location>
</feature>
<keyword evidence="9" id="KW-0863">Zinc-finger</keyword>
<dbReference type="PANTHER" id="PTHR23110">
    <property type="entry name" value="BTB DOMAIN TRANSCRIPTION FACTOR"/>
    <property type="match status" value="1"/>
</dbReference>
<dbReference type="PROSITE" id="PS50097">
    <property type="entry name" value="BTB"/>
    <property type="match status" value="1"/>
</dbReference>
<keyword evidence="9" id="KW-0862">Zinc</keyword>
<dbReference type="SUPFAM" id="SSF54695">
    <property type="entry name" value="POZ domain"/>
    <property type="match status" value="1"/>
</dbReference>
<dbReference type="InterPro" id="IPR000210">
    <property type="entry name" value="BTB/POZ_dom"/>
</dbReference>
<dbReference type="Pfam" id="PF00651">
    <property type="entry name" value="BTB"/>
    <property type="match status" value="1"/>
</dbReference>
<evidence type="ECO:0000313" key="14">
    <source>
        <dbReference type="RefSeq" id="XP_017784952.1"/>
    </source>
</evidence>
<dbReference type="PROSITE" id="PS50157">
    <property type="entry name" value="ZINC_FINGER_C2H2_2"/>
    <property type="match status" value="2"/>
</dbReference>
<evidence type="ECO:0000256" key="8">
    <source>
        <dbReference type="ARBA" id="ARBA00037382"/>
    </source>
</evidence>
<feature type="domain" description="BTB" evidence="11">
    <location>
        <begin position="29"/>
        <end position="94"/>
    </location>
</feature>
<dbReference type="InterPro" id="IPR011333">
    <property type="entry name" value="SKP1/BTB/POZ_sf"/>
</dbReference>
<dbReference type="InterPro" id="IPR051095">
    <property type="entry name" value="Dros_DevTransReg"/>
</dbReference>
<comment type="subcellular location">
    <subcellularLocation>
        <location evidence="1">Nucleus</location>
    </subcellularLocation>
</comment>
<dbReference type="InterPro" id="IPR017956">
    <property type="entry name" value="AT_hook_DNA-bd_motif"/>
</dbReference>
<keyword evidence="4" id="KW-0524">Neurogenesis</keyword>
<name>A0ABM1NDQ2_NICVS</name>
<keyword evidence="3" id="KW-0221">Differentiation</keyword>
<gene>
    <name evidence="14" type="primary">LOC108568400</name>
</gene>
<keyword evidence="2" id="KW-0217">Developmental protein</keyword>
<dbReference type="RefSeq" id="XP_017784952.1">
    <property type="nucleotide sequence ID" value="XM_017929463.1"/>
</dbReference>
<evidence type="ECO:0000256" key="2">
    <source>
        <dbReference type="ARBA" id="ARBA00022473"/>
    </source>
</evidence>
<evidence type="ECO:0000256" key="10">
    <source>
        <dbReference type="SAM" id="MobiDB-lite"/>
    </source>
</evidence>
<keyword evidence="13" id="KW-1185">Reference proteome</keyword>
<dbReference type="InterPro" id="IPR013087">
    <property type="entry name" value="Znf_C2H2_type"/>
</dbReference>
<feature type="domain" description="C2H2-type" evidence="12">
    <location>
        <begin position="188"/>
        <end position="215"/>
    </location>
</feature>
<keyword evidence="6" id="KW-0804">Transcription</keyword>
<evidence type="ECO:0000256" key="4">
    <source>
        <dbReference type="ARBA" id="ARBA00022902"/>
    </source>
</evidence>
<feature type="region of interest" description="Disordered" evidence="10">
    <location>
        <begin position="251"/>
        <end position="295"/>
    </location>
</feature>
<dbReference type="Pfam" id="PF00096">
    <property type="entry name" value="zf-C2H2"/>
    <property type="match status" value="2"/>
</dbReference>
<evidence type="ECO:0000259" key="12">
    <source>
        <dbReference type="PROSITE" id="PS50157"/>
    </source>
</evidence>
<dbReference type="PANTHER" id="PTHR23110:SF111">
    <property type="entry name" value="LONGITUDINALS LACKING PROTEIN, ISOFORMS F_I_K_T"/>
    <property type="match status" value="1"/>
</dbReference>
<evidence type="ECO:0000256" key="1">
    <source>
        <dbReference type="ARBA" id="ARBA00004123"/>
    </source>
</evidence>
<dbReference type="PROSITE" id="PS00028">
    <property type="entry name" value="ZINC_FINGER_C2H2_1"/>
    <property type="match status" value="2"/>
</dbReference>
<proteinExistence type="predicted"/>
<evidence type="ECO:0000313" key="13">
    <source>
        <dbReference type="Proteomes" id="UP000695000"/>
    </source>
</evidence>
<dbReference type="Proteomes" id="UP000695000">
    <property type="component" value="Unplaced"/>
</dbReference>
<feature type="domain" description="C2H2-type" evidence="12">
    <location>
        <begin position="216"/>
        <end position="244"/>
    </location>
</feature>
<dbReference type="CDD" id="cd18315">
    <property type="entry name" value="BTB_POZ_BAB-like"/>
    <property type="match status" value="1"/>
</dbReference>
<keyword evidence="5" id="KW-0805">Transcription regulation</keyword>
<dbReference type="SMART" id="SM00225">
    <property type="entry name" value="BTB"/>
    <property type="match status" value="1"/>
</dbReference>
<accession>A0ABM1NDQ2</accession>
<dbReference type="InterPro" id="IPR036236">
    <property type="entry name" value="Znf_C2H2_sf"/>
</dbReference>
<evidence type="ECO:0000256" key="5">
    <source>
        <dbReference type="ARBA" id="ARBA00023015"/>
    </source>
</evidence>
<sequence>MTSKLLQWSDRMPSLNNLFLDLFETNTLNDVTLSCQDGFLRAHKIILSACSPYFKSIFEENPCKHPTIVLRRIQMEDMSKILEYIYLGSISVHPTKLDNIIKIGSDLGIEGFQNYFTKDIKVTVNSIAETQTNKNETLSGISVLPKLEPKQEDLLEVIGETIIIKNEEIPKSEASGHVKRNLSAHKSFTCDFCNKEFTRASHLIRHRRVHTGERPFVCETCGKDFARQDKLKLHIRSSHDNELTFRPFQEEMCSEDDSESEPVEHVTLENLCSSGEENKKEKRRRGRPRKHPLEQLPYKVKRPRGRPCKKKMDETNETNNFDITTLPYGDLGYLTSPQLEEEVENMKFEPLVEIKTEVVDIEYQSEQDSLANHLGKIGECTISMG</sequence>
<dbReference type="Gene3D" id="3.30.160.60">
    <property type="entry name" value="Classic Zinc Finger"/>
    <property type="match status" value="2"/>
</dbReference>
<keyword evidence="9" id="KW-0479">Metal-binding</keyword>